<protein>
    <submittedName>
        <fullName evidence="4">ANK_REP_REGION domain-containing protein</fullName>
    </submittedName>
</protein>
<dbReference type="Pfam" id="PF12796">
    <property type="entry name" value="Ank_2"/>
    <property type="match status" value="2"/>
</dbReference>
<evidence type="ECO:0000313" key="2">
    <source>
        <dbReference type="EMBL" id="VDL86022.1"/>
    </source>
</evidence>
<evidence type="ECO:0000313" key="3">
    <source>
        <dbReference type="Proteomes" id="UP000275846"/>
    </source>
</evidence>
<reference evidence="4" key="1">
    <citation type="submission" date="2016-06" db="UniProtKB">
        <authorList>
            <consortium name="WormBaseParasite"/>
        </authorList>
    </citation>
    <scope>IDENTIFICATION</scope>
</reference>
<dbReference type="STRING" id="70667.A0A183S8Y3"/>
<feature type="repeat" description="ANK" evidence="1">
    <location>
        <begin position="34"/>
        <end position="66"/>
    </location>
</feature>
<dbReference type="Proteomes" id="UP000275846">
    <property type="component" value="Unassembled WGS sequence"/>
</dbReference>
<keyword evidence="1" id="KW-0040">ANK repeat</keyword>
<dbReference type="PANTHER" id="PTHR22677">
    <property type="entry name" value="ANKYRIN REPEAT DOMAIN-CONTAINING PROTEIN 60"/>
    <property type="match status" value="1"/>
</dbReference>
<reference evidence="2 3" key="2">
    <citation type="submission" date="2018-11" db="EMBL/GenBank/DDBJ databases">
        <authorList>
            <consortium name="Pathogen Informatics"/>
        </authorList>
    </citation>
    <scope>NUCLEOTIDE SEQUENCE [LARGE SCALE GENOMIC DNA]</scope>
    <source>
        <strain evidence="2 3">NST_G2</strain>
    </source>
</reference>
<dbReference type="PANTHER" id="PTHR22677:SF4">
    <property type="entry name" value="USHER SYNDROME TYPE-1G PROTEIN-LIKE PROTEIN"/>
    <property type="match status" value="1"/>
</dbReference>
<keyword evidence="3" id="KW-1185">Reference proteome</keyword>
<dbReference type="AlphaFoldDB" id="A0A183S8Y3"/>
<dbReference type="OrthoDB" id="194358at2759"/>
<organism evidence="4">
    <name type="scientific">Schistocephalus solidus</name>
    <name type="common">Tapeworm</name>
    <dbReference type="NCBI Taxonomy" id="70667"/>
    <lineage>
        <taxon>Eukaryota</taxon>
        <taxon>Metazoa</taxon>
        <taxon>Spiralia</taxon>
        <taxon>Lophotrochozoa</taxon>
        <taxon>Platyhelminthes</taxon>
        <taxon>Cestoda</taxon>
        <taxon>Eucestoda</taxon>
        <taxon>Diphyllobothriidea</taxon>
        <taxon>Diphyllobothriidae</taxon>
        <taxon>Schistocephalus</taxon>
    </lineage>
</organism>
<dbReference type="InterPro" id="IPR002110">
    <property type="entry name" value="Ankyrin_rpt"/>
</dbReference>
<dbReference type="WBParaSite" id="SSLN_0000071201-mRNA-1">
    <property type="protein sequence ID" value="SSLN_0000071201-mRNA-1"/>
    <property type="gene ID" value="SSLN_0000071201"/>
</dbReference>
<accession>A0A183S8Y3</accession>
<dbReference type="PROSITE" id="PS50297">
    <property type="entry name" value="ANK_REP_REGION"/>
    <property type="match status" value="2"/>
</dbReference>
<dbReference type="PROSITE" id="PS50088">
    <property type="entry name" value="ANK_REPEAT"/>
    <property type="match status" value="3"/>
</dbReference>
<feature type="repeat" description="ANK" evidence="1">
    <location>
        <begin position="76"/>
        <end position="108"/>
    </location>
</feature>
<gene>
    <name evidence="2" type="ORF">SSLN_LOCUS681</name>
</gene>
<dbReference type="InterPro" id="IPR039323">
    <property type="entry name" value="ANKRD_45/46/60"/>
</dbReference>
<sequence length="171" mass="18524">MTPLMICAEAGQNGFRMVVGLVSAGCDISSVDKMGMTALHYACYVGAIATVRFLIEEAGEFSDKRPLDQLNFQDRFGRTPIYLATSRGHTEVVTYLLSCNVNIHSPNKELKSPLYIAANFGHLDIVNALLRHGALGARWNRRSPLPSGCGPGRTGNSGLSVLQALRQRCAT</sequence>
<evidence type="ECO:0000313" key="4">
    <source>
        <dbReference type="WBParaSite" id="SSLN_0000071201-mRNA-1"/>
    </source>
</evidence>
<proteinExistence type="predicted"/>
<dbReference type="SUPFAM" id="SSF48403">
    <property type="entry name" value="Ankyrin repeat"/>
    <property type="match status" value="1"/>
</dbReference>
<name>A0A183S8Y3_SCHSO</name>
<dbReference type="EMBL" id="UYSU01000607">
    <property type="protein sequence ID" value="VDL86022.1"/>
    <property type="molecule type" value="Genomic_DNA"/>
</dbReference>
<feature type="repeat" description="ANK" evidence="1">
    <location>
        <begin position="109"/>
        <end position="134"/>
    </location>
</feature>
<dbReference type="Gene3D" id="1.25.40.20">
    <property type="entry name" value="Ankyrin repeat-containing domain"/>
    <property type="match status" value="1"/>
</dbReference>
<dbReference type="SMART" id="SM00248">
    <property type="entry name" value="ANK"/>
    <property type="match status" value="4"/>
</dbReference>
<dbReference type="InterPro" id="IPR036770">
    <property type="entry name" value="Ankyrin_rpt-contain_sf"/>
</dbReference>
<evidence type="ECO:0000256" key="1">
    <source>
        <dbReference type="PROSITE-ProRule" id="PRU00023"/>
    </source>
</evidence>